<protein>
    <submittedName>
        <fullName evidence="3">Uncharacterized protein</fullName>
    </submittedName>
</protein>
<dbReference type="RefSeq" id="WP_063179986.1">
    <property type="nucleotide sequence ID" value="NZ_LQRA01000048.1"/>
</dbReference>
<keyword evidence="4" id="KW-1185">Reference proteome</keyword>
<dbReference type="Proteomes" id="UP000076563">
    <property type="component" value="Unassembled WGS sequence"/>
</dbReference>
<evidence type="ECO:0000313" key="3">
    <source>
        <dbReference type="EMBL" id="KZE80308.1"/>
    </source>
</evidence>
<name>A0A163YTU4_9BACL</name>
<sequence>MAQYYAEFDASGNILGFYNDDVWDADKIPSMVVPITEEQWKDAVSEQGKYVVQNGEFCVPTEDQRKKWLAIQHLYSTAVRMVDFVVQDDLDGKGAYIARWNLDAPKPTDEELQAALEAMQPKESDDSIEQKKTEKLRYLDKCCSQAITGTFLSSAVGEMHEYSYDLEAQINMHSLKELFTTDPALKEAKWNTRDAGVIVHTKEQFSRLWTDGMMHKIAQLDKLRFLESKLQAANSSSEIEQIKWN</sequence>
<feature type="domain" description="Bacteriophage SP-beta YorD" evidence="1">
    <location>
        <begin position="70"/>
        <end position="122"/>
    </location>
</feature>
<reference evidence="4" key="1">
    <citation type="submission" date="2016-01" db="EMBL/GenBank/DDBJ databases">
        <title>Draft genome of Chromobacterium sp. F49.</title>
        <authorList>
            <person name="Hong K.W."/>
        </authorList>
    </citation>
    <scope>NUCLEOTIDE SEQUENCE [LARGE SCALE GENOMIC DNA]</scope>
    <source>
        <strain evidence="4">M63</strain>
    </source>
</reference>
<dbReference type="AlphaFoldDB" id="A0A163YTU4"/>
<dbReference type="Pfam" id="PF14301">
    <property type="entry name" value="DUF4376"/>
    <property type="match status" value="1"/>
</dbReference>
<dbReference type="EMBL" id="LQRA01000048">
    <property type="protein sequence ID" value="KZE80308.1"/>
    <property type="molecule type" value="Genomic_DNA"/>
</dbReference>
<dbReference type="InterPro" id="IPR025484">
    <property type="entry name" value="DUF4376"/>
</dbReference>
<dbReference type="SUPFAM" id="SSF159865">
    <property type="entry name" value="XkdW-like"/>
    <property type="match status" value="1"/>
</dbReference>
<evidence type="ECO:0000259" key="1">
    <source>
        <dbReference type="Pfam" id="PF09636"/>
    </source>
</evidence>
<comment type="caution">
    <text evidence="3">The sequence shown here is derived from an EMBL/GenBank/DDBJ whole genome shotgun (WGS) entry which is preliminary data.</text>
</comment>
<evidence type="ECO:0000259" key="2">
    <source>
        <dbReference type="Pfam" id="PF14301"/>
    </source>
</evidence>
<evidence type="ECO:0000313" key="4">
    <source>
        <dbReference type="Proteomes" id="UP000076563"/>
    </source>
</evidence>
<dbReference type="InterPro" id="IPR019094">
    <property type="entry name" value="Phage_SP-beta_YorD"/>
</dbReference>
<proteinExistence type="predicted"/>
<dbReference type="Pfam" id="PF09636">
    <property type="entry name" value="XkdW"/>
    <property type="match status" value="1"/>
</dbReference>
<gene>
    <name evidence="3" type="ORF">AV654_12400</name>
</gene>
<accession>A0A163YTU4</accession>
<dbReference type="InterPro" id="IPR035950">
    <property type="entry name" value="XkdW-like_sf"/>
</dbReference>
<dbReference type="Gene3D" id="3.30.56.60">
    <property type="entry name" value="XkdW-like"/>
    <property type="match status" value="1"/>
</dbReference>
<feature type="domain" description="DUF4376" evidence="2">
    <location>
        <begin position="131"/>
        <end position="235"/>
    </location>
</feature>
<organism evidence="3 4">
    <name type="scientific">Paenibacillus elgii</name>
    <dbReference type="NCBI Taxonomy" id="189691"/>
    <lineage>
        <taxon>Bacteria</taxon>
        <taxon>Bacillati</taxon>
        <taxon>Bacillota</taxon>
        <taxon>Bacilli</taxon>
        <taxon>Bacillales</taxon>
        <taxon>Paenibacillaceae</taxon>
        <taxon>Paenibacillus</taxon>
    </lineage>
</organism>